<keyword evidence="8" id="KW-1185">Reference proteome</keyword>
<keyword evidence="6" id="KW-0812">Transmembrane</keyword>
<dbReference type="PANTHER" id="PTHR15422">
    <property type="entry name" value="OS05G0565100 PROTEIN"/>
    <property type="match status" value="1"/>
</dbReference>
<organism evidence="7 8">
    <name type="scientific">Cymbomonas tetramitiformis</name>
    <dbReference type="NCBI Taxonomy" id="36881"/>
    <lineage>
        <taxon>Eukaryota</taxon>
        <taxon>Viridiplantae</taxon>
        <taxon>Chlorophyta</taxon>
        <taxon>Pyramimonadophyceae</taxon>
        <taxon>Pyramimonadales</taxon>
        <taxon>Pyramimonadaceae</taxon>
        <taxon>Cymbomonas</taxon>
    </lineage>
</organism>
<protein>
    <submittedName>
        <fullName evidence="7">Uncharacterized protein</fullName>
    </submittedName>
</protein>
<dbReference type="AlphaFoldDB" id="A0AAE0H1D5"/>
<feature type="transmembrane region" description="Helical" evidence="6">
    <location>
        <begin position="204"/>
        <end position="222"/>
    </location>
</feature>
<comment type="subcellular location">
    <subcellularLocation>
        <location evidence="2">Membrane</location>
        <topology evidence="2">Multi-pass membrane protein</topology>
    </subcellularLocation>
</comment>
<dbReference type="PANTHER" id="PTHR15422:SF24">
    <property type="entry name" value="DOMON RELATED DOMAIN-CONTAINING PROTEIN"/>
    <property type="match status" value="1"/>
</dbReference>
<evidence type="ECO:0000313" key="7">
    <source>
        <dbReference type="EMBL" id="KAK3288074.1"/>
    </source>
</evidence>
<feature type="transmembrane region" description="Helical" evidence="6">
    <location>
        <begin position="121"/>
        <end position="141"/>
    </location>
</feature>
<accession>A0AAE0H1D5</accession>
<dbReference type="GO" id="GO:0046872">
    <property type="term" value="F:metal ion binding"/>
    <property type="evidence" value="ECO:0007669"/>
    <property type="project" value="UniProtKB-KW"/>
</dbReference>
<proteinExistence type="predicted"/>
<evidence type="ECO:0000256" key="1">
    <source>
        <dbReference type="ARBA" id="ARBA00001970"/>
    </source>
</evidence>
<dbReference type="EMBL" id="LGRX02000614">
    <property type="protein sequence ID" value="KAK3288074.1"/>
    <property type="molecule type" value="Genomic_DNA"/>
</dbReference>
<dbReference type="Gene3D" id="1.20.120.1770">
    <property type="match status" value="1"/>
</dbReference>
<keyword evidence="4" id="KW-0479">Metal-binding</keyword>
<comment type="caution">
    <text evidence="7">The sequence shown here is derived from an EMBL/GenBank/DDBJ whole genome shotgun (WGS) entry which is preliminary data.</text>
</comment>
<gene>
    <name evidence="7" type="ORF">CYMTET_4439</name>
</gene>
<keyword evidence="3" id="KW-0349">Heme</keyword>
<dbReference type="InterPro" id="IPR045150">
    <property type="entry name" value="CYB561D1/2"/>
</dbReference>
<sequence>MPSPSDTIVEGCESDCGVSGFNPWDQKQWQLGDGYYHNHEGSVYQLHANVNSWALICVMLGILATKIKKWKGVKVWWWIWLHVFFELCSLMFATAGFVIAAFFHPNDRPLAHLYLKNPHSVLGMVLLPLWWMNPLFGYLGFTWTTKGPFYFKADDSRVKLGTVCKKIHNLSGRLIFVAGLFQAGIGLAHNLYPEGATFNSLAPYIFYLVILVGLALGAYPALRWQRTYYKKLSQHEVKNAVMPFEEATKPEEEAGAVSEATGGVAATIDFGEEERKAIQVPQSEWVVRVPKIAITSTLAAALFGFLAVVFALLVSLGAATEWMSETISLGVHLDVATEPTTLVAGHSASITLTSLSDSSGELVTWGSLVEEHGRRMHVVFVGSDFTVLGHVHPDDTQDLDDSTTTFTVSFTFPKAGRYICGVDALARYDQPKAFWYTSLRPIKKHFYLEVLPSDSSPSMASEPPSHSSSKYFAGIPEVAEDTVPDAFDISGMAGAYQLELTGVPAKVVGRNLQLEDGAGKIFANQESVLSFSLVHNTTGTVLQNMMPYLQVPLHIVCVHESLYHYMHTHGWKYSDEDEIGSVGAILSRHIHPTVAYDARFDARFYAHVTLPWEGRWHILCQVKHEVVNGANEIISFTFPVDAL</sequence>
<dbReference type="Proteomes" id="UP001190700">
    <property type="component" value="Unassembled WGS sequence"/>
</dbReference>
<keyword evidence="6" id="KW-1133">Transmembrane helix</keyword>
<name>A0AAE0H1D5_9CHLO</name>
<dbReference type="GO" id="GO:0016020">
    <property type="term" value="C:membrane"/>
    <property type="evidence" value="ECO:0007669"/>
    <property type="project" value="UniProtKB-SubCell"/>
</dbReference>
<dbReference type="GO" id="GO:0140575">
    <property type="term" value="F:transmembrane monodehydroascorbate reductase activity"/>
    <property type="evidence" value="ECO:0007669"/>
    <property type="project" value="InterPro"/>
</dbReference>
<evidence type="ECO:0000256" key="2">
    <source>
        <dbReference type="ARBA" id="ARBA00004141"/>
    </source>
</evidence>
<feature type="transmembrane region" description="Helical" evidence="6">
    <location>
        <begin position="298"/>
        <end position="319"/>
    </location>
</feature>
<comment type="cofactor">
    <cofactor evidence="1">
        <name>heme b</name>
        <dbReference type="ChEBI" id="CHEBI:60344"/>
    </cofactor>
</comment>
<evidence type="ECO:0000256" key="3">
    <source>
        <dbReference type="ARBA" id="ARBA00022617"/>
    </source>
</evidence>
<dbReference type="GO" id="GO:0020037">
    <property type="term" value="F:heme binding"/>
    <property type="evidence" value="ECO:0007669"/>
    <property type="project" value="TreeGrafter"/>
</dbReference>
<evidence type="ECO:0000313" key="8">
    <source>
        <dbReference type="Proteomes" id="UP001190700"/>
    </source>
</evidence>
<evidence type="ECO:0000256" key="4">
    <source>
        <dbReference type="ARBA" id="ARBA00022723"/>
    </source>
</evidence>
<reference evidence="7 8" key="1">
    <citation type="journal article" date="2015" name="Genome Biol. Evol.">
        <title>Comparative Genomics of a Bacterivorous Green Alga Reveals Evolutionary Causalities and Consequences of Phago-Mixotrophic Mode of Nutrition.</title>
        <authorList>
            <person name="Burns J.A."/>
            <person name="Paasch A."/>
            <person name="Narechania A."/>
            <person name="Kim E."/>
        </authorList>
    </citation>
    <scope>NUCLEOTIDE SEQUENCE [LARGE SCALE GENOMIC DNA]</scope>
    <source>
        <strain evidence="7 8">PLY_AMNH</strain>
    </source>
</reference>
<evidence type="ECO:0000256" key="5">
    <source>
        <dbReference type="ARBA" id="ARBA00023004"/>
    </source>
</evidence>
<feature type="transmembrane region" description="Helical" evidence="6">
    <location>
        <begin position="75"/>
        <end position="101"/>
    </location>
</feature>
<feature type="transmembrane region" description="Helical" evidence="6">
    <location>
        <begin position="44"/>
        <end position="63"/>
    </location>
</feature>
<feature type="transmembrane region" description="Helical" evidence="6">
    <location>
        <begin position="174"/>
        <end position="192"/>
    </location>
</feature>
<keyword evidence="6" id="KW-0472">Membrane</keyword>
<keyword evidence="5" id="KW-0408">Iron</keyword>
<evidence type="ECO:0000256" key="6">
    <source>
        <dbReference type="SAM" id="Phobius"/>
    </source>
</evidence>